<comment type="caution">
    <text evidence="6">The sequence shown here is derived from an EMBL/GenBank/DDBJ whole genome shotgun (WGS) entry which is preliminary data.</text>
</comment>
<dbReference type="PANTHER" id="PTHR30290:SF9">
    <property type="entry name" value="OLIGOPEPTIDE-BINDING PROTEIN APPA"/>
    <property type="match status" value="1"/>
</dbReference>
<dbReference type="InterPro" id="IPR030678">
    <property type="entry name" value="Peptide/Ni-bd"/>
</dbReference>
<dbReference type="SUPFAM" id="SSF53850">
    <property type="entry name" value="Periplasmic binding protein-like II"/>
    <property type="match status" value="1"/>
</dbReference>
<evidence type="ECO:0000313" key="6">
    <source>
        <dbReference type="EMBL" id="MFC1854031.1"/>
    </source>
</evidence>
<dbReference type="Gene3D" id="3.10.105.10">
    <property type="entry name" value="Dipeptide-binding Protein, Domain 3"/>
    <property type="match status" value="1"/>
</dbReference>
<protein>
    <submittedName>
        <fullName evidence="6">Peptide-binding protein</fullName>
    </submittedName>
</protein>
<keyword evidence="2" id="KW-0813">Transport</keyword>
<accession>A0ABV6Z6F8</accession>
<dbReference type="PANTHER" id="PTHR30290">
    <property type="entry name" value="PERIPLASMIC BINDING COMPONENT OF ABC TRANSPORTER"/>
    <property type="match status" value="1"/>
</dbReference>
<evidence type="ECO:0000259" key="5">
    <source>
        <dbReference type="Pfam" id="PF00496"/>
    </source>
</evidence>
<dbReference type="CDD" id="cd08514">
    <property type="entry name" value="PBP2_AppA_like"/>
    <property type="match status" value="1"/>
</dbReference>
<evidence type="ECO:0000256" key="1">
    <source>
        <dbReference type="ARBA" id="ARBA00005695"/>
    </source>
</evidence>
<evidence type="ECO:0000256" key="4">
    <source>
        <dbReference type="SAM" id="MobiDB-lite"/>
    </source>
</evidence>
<feature type="domain" description="Solute-binding protein family 5" evidence="5">
    <location>
        <begin position="109"/>
        <end position="492"/>
    </location>
</feature>
<dbReference type="Gene3D" id="3.40.190.10">
    <property type="entry name" value="Periplasmic binding protein-like II"/>
    <property type="match status" value="1"/>
</dbReference>
<dbReference type="InterPro" id="IPR000914">
    <property type="entry name" value="SBP_5_dom"/>
</dbReference>
<evidence type="ECO:0000256" key="3">
    <source>
        <dbReference type="ARBA" id="ARBA00022729"/>
    </source>
</evidence>
<evidence type="ECO:0000256" key="2">
    <source>
        <dbReference type="ARBA" id="ARBA00022448"/>
    </source>
</evidence>
<comment type="similarity">
    <text evidence="1">Belongs to the bacterial solute-binding protein 5 family.</text>
</comment>
<gene>
    <name evidence="6" type="ORF">ACFL27_27920</name>
</gene>
<dbReference type="PIRSF" id="PIRSF002741">
    <property type="entry name" value="MppA"/>
    <property type="match status" value="1"/>
</dbReference>
<evidence type="ECO:0000313" key="7">
    <source>
        <dbReference type="Proteomes" id="UP001594351"/>
    </source>
</evidence>
<feature type="region of interest" description="Disordered" evidence="4">
    <location>
        <begin position="40"/>
        <end position="59"/>
    </location>
</feature>
<name>A0ABV6Z6F8_UNCC1</name>
<dbReference type="InterPro" id="IPR039424">
    <property type="entry name" value="SBP_5"/>
</dbReference>
<reference evidence="6 7" key="1">
    <citation type="submission" date="2024-09" db="EMBL/GenBank/DDBJ databases">
        <title>Laminarin stimulates single cell rates of sulfate reduction while oxygen inhibits transcriptomic activity in coastal marine sediment.</title>
        <authorList>
            <person name="Lindsay M."/>
            <person name="Orcutt B."/>
            <person name="Emerson D."/>
            <person name="Stepanauskas R."/>
            <person name="D'Angelo T."/>
        </authorList>
    </citation>
    <scope>NUCLEOTIDE SEQUENCE [LARGE SCALE GENOMIC DNA]</scope>
    <source>
        <strain evidence="6">SAG AM-311-K15</strain>
    </source>
</reference>
<organism evidence="6 7">
    <name type="scientific">candidate division CSSED10-310 bacterium</name>
    <dbReference type="NCBI Taxonomy" id="2855610"/>
    <lineage>
        <taxon>Bacteria</taxon>
        <taxon>Bacteria division CSSED10-310</taxon>
    </lineage>
</organism>
<dbReference type="Pfam" id="PF00496">
    <property type="entry name" value="SBP_bac_5"/>
    <property type="match status" value="1"/>
</dbReference>
<dbReference type="Proteomes" id="UP001594351">
    <property type="component" value="Unassembled WGS sequence"/>
</dbReference>
<keyword evidence="7" id="KW-1185">Reference proteome</keyword>
<dbReference type="Gene3D" id="3.90.76.10">
    <property type="entry name" value="Dipeptide-binding Protein, Domain 1"/>
    <property type="match status" value="1"/>
</dbReference>
<proteinExistence type="inferred from homology"/>
<dbReference type="EMBL" id="JBHPBY010000686">
    <property type="protein sequence ID" value="MFC1854031.1"/>
    <property type="molecule type" value="Genomic_DNA"/>
</dbReference>
<sequence>MLRHHLIKGETANSGRGKIWLMGLLFLQTIFFISHCGKPEQGKVSPPKPASEKKIDSHSLGQKDTLVRALSTSPQYLNPVLSSDTTSSSVEELVFDPMVAIDGSPDSNLVGRLAEKWDISPDKLTIIFHLRPGIRWHDGEPFTAEDVKFTFDVAMRKDVPAIGMQSSIEPLQKIEIIDTHKIAFHFRYPFSPGLLGIGSTLIVPKHRLDDQGLVLEAKRRASDEPVTFLTSGFNRNPIGTGPYIFKEWKTAQRIRLRRNENYWDKVHFPKIRTVLFKIIPSSTVAFNIMQKGELDVMSMRPVQYLRFKRLENLHQDFEAVKFYTPSLTYIAWNMRPGRKFFQDVRVRQAMTHAIDRTAFIEKIKFGLGRTVSGPFYFKSWANDPSIEPLAFDLEKAASLLKEAGWTDNDGDGLLDKNGVKFEFELLIYSESATYAQLASIIQANLKQLSLEVKISVYEWSVYLERYRHGEFDACIGRWSFGVDPDQYGLWHSSQVDLGNNYIGYRNEVVDKLLEDGRREFNREERQKIYWKIHEILHHDQPYTFFYSFMETYILSVRIKNYQVSPFGLFQFFPGQSSWTLK</sequence>
<keyword evidence="3" id="KW-0732">Signal</keyword>